<dbReference type="SUPFAM" id="SSF56112">
    <property type="entry name" value="Protein kinase-like (PK-like)"/>
    <property type="match status" value="1"/>
</dbReference>
<dbReference type="InterPro" id="IPR038305">
    <property type="entry name" value="HeLo_sf"/>
</dbReference>
<name>A0AAV9HS01_9PEZI</name>
<feature type="region of interest" description="Disordered" evidence="1">
    <location>
        <begin position="343"/>
        <end position="367"/>
    </location>
</feature>
<reference evidence="3" key="2">
    <citation type="submission" date="2023-06" db="EMBL/GenBank/DDBJ databases">
        <authorList>
            <consortium name="Lawrence Berkeley National Laboratory"/>
            <person name="Mondo S.J."/>
            <person name="Hensen N."/>
            <person name="Bonometti L."/>
            <person name="Westerberg I."/>
            <person name="Brannstrom I.O."/>
            <person name="Guillou S."/>
            <person name="Cros-Aarteil S."/>
            <person name="Calhoun S."/>
            <person name="Haridas S."/>
            <person name="Kuo A."/>
            <person name="Pangilinan J."/>
            <person name="Riley R."/>
            <person name="Labutti K."/>
            <person name="Andreopoulos B."/>
            <person name="Lipzen A."/>
            <person name="Chen C."/>
            <person name="Yanf M."/>
            <person name="Daum C."/>
            <person name="Ng V."/>
            <person name="Clum A."/>
            <person name="Steindorff A."/>
            <person name="Ohm R."/>
            <person name="Martin F."/>
            <person name="Silar P."/>
            <person name="Natvig D."/>
            <person name="Lalanne C."/>
            <person name="Gautier V."/>
            <person name="Ament-Velasquez S.L."/>
            <person name="Kruys A."/>
            <person name="Hutchinson M.I."/>
            <person name="Powell A.J."/>
            <person name="Barry K."/>
            <person name="Miller A.N."/>
            <person name="Grigoriev I.V."/>
            <person name="Debuchy R."/>
            <person name="Gladieux P."/>
            <person name="Thoren M.H."/>
            <person name="Johannesson H."/>
        </authorList>
    </citation>
    <scope>NUCLEOTIDE SEQUENCE</scope>
    <source>
        <strain evidence="3">PSN324</strain>
    </source>
</reference>
<dbReference type="Gene3D" id="1.10.510.10">
    <property type="entry name" value="Transferase(Phosphotransferase) domain 1"/>
    <property type="match status" value="1"/>
</dbReference>
<dbReference type="AlphaFoldDB" id="A0AAV9HS01"/>
<reference evidence="3" key="1">
    <citation type="journal article" date="2023" name="Mol. Phylogenet. Evol.">
        <title>Genome-scale phylogeny and comparative genomics of the fungal order Sordariales.</title>
        <authorList>
            <person name="Hensen N."/>
            <person name="Bonometti L."/>
            <person name="Westerberg I."/>
            <person name="Brannstrom I.O."/>
            <person name="Guillou S."/>
            <person name="Cros-Aarteil S."/>
            <person name="Calhoun S."/>
            <person name="Haridas S."/>
            <person name="Kuo A."/>
            <person name="Mondo S."/>
            <person name="Pangilinan J."/>
            <person name="Riley R."/>
            <person name="LaButti K."/>
            <person name="Andreopoulos B."/>
            <person name="Lipzen A."/>
            <person name="Chen C."/>
            <person name="Yan M."/>
            <person name="Daum C."/>
            <person name="Ng V."/>
            <person name="Clum A."/>
            <person name="Steindorff A."/>
            <person name="Ohm R.A."/>
            <person name="Martin F."/>
            <person name="Silar P."/>
            <person name="Natvig D.O."/>
            <person name="Lalanne C."/>
            <person name="Gautier V."/>
            <person name="Ament-Velasquez S.L."/>
            <person name="Kruys A."/>
            <person name="Hutchinson M.I."/>
            <person name="Powell A.J."/>
            <person name="Barry K."/>
            <person name="Miller A.N."/>
            <person name="Grigoriev I.V."/>
            <person name="Debuchy R."/>
            <person name="Gladieux P."/>
            <person name="Hiltunen Thoren M."/>
            <person name="Johannesson H."/>
        </authorList>
    </citation>
    <scope>NUCLEOTIDE SEQUENCE</scope>
    <source>
        <strain evidence="3">PSN324</strain>
    </source>
</reference>
<dbReference type="Gene3D" id="1.20.120.1020">
    <property type="entry name" value="Prion-inhibition and propagation, HeLo domain"/>
    <property type="match status" value="1"/>
</dbReference>
<evidence type="ECO:0000313" key="3">
    <source>
        <dbReference type="EMBL" id="KAK4462845.1"/>
    </source>
</evidence>
<evidence type="ECO:0000259" key="2">
    <source>
        <dbReference type="Pfam" id="PF14479"/>
    </source>
</evidence>
<dbReference type="EMBL" id="MU864966">
    <property type="protein sequence ID" value="KAK4462845.1"/>
    <property type="molecule type" value="Genomic_DNA"/>
</dbReference>
<dbReference type="InterPro" id="IPR011009">
    <property type="entry name" value="Kinase-like_dom_sf"/>
</dbReference>
<dbReference type="PANTHER" id="PTHR37542">
    <property type="entry name" value="HELO DOMAIN-CONTAINING PROTEIN-RELATED"/>
    <property type="match status" value="1"/>
</dbReference>
<dbReference type="PANTHER" id="PTHR37542:SF3">
    <property type="entry name" value="PRION-INHIBITION AND PROPAGATION HELO DOMAIN-CONTAINING PROTEIN"/>
    <property type="match status" value="1"/>
</dbReference>
<protein>
    <submittedName>
        <fullName evidence="3">Prion-inhibition and propagation-domain-containing protein</fullName>
    </submittedName>
</protein>
<sequence>MEAAGLAIGIVSLYTTCRDCYSFFTTVKTAEAESSTHLRELVIQQSILKAWGFHWQIQNDDRGGSQQTGPSQTNQKRTKLHEYLLSNRFKAEGVYNTLSALADTLSNQEKLIKRYGIQFQPTHAIQDTQQLTNNVRLSLQNTTIEDINPVVSEVKSRLSMLNKFKWALKDKENFKALISDLRSHSESLYRLCPETAFGSMNIYLTLDCLARQESPAGLKWTSRIAAEHAGIDERSSVVREGYELLASAATLKASVNLNRGKGQAEDISLTSIGESQPEMSYLGKGLAFFKGEVVYVEMRDYRGPPLGLTPEQKQKIKRQRRRAQLLKSLPADVIASRYFNQTGDSMDQIDGESSSEEAEDEPIKPVRPADPKLRALIKNFFSTFEGENKMKSVYGLNIAGMIDHTDGEHRGHCSILYKLPGTIGLQSRERPAENLKLRAPMTLKSLLGTKGKQGIRSTLGARFELARNLVRAVCLLHSSGWLHKNIRAESVMFFPEHVNALQEDRYEIKIEIDVSKPVLMGYIFSRPDDIELHLPLGQTSRHQLPVPQKNQPIALSSSNTGLRNRASDSTTMWVTERPSFDNNKIPKRRTGSARASSIYGRDMLNRLTVTEQFEDINISGFTLDYYQHPAKHADPKRQYRHAYDVYSLGILLLEVGLWEELKNYDDLGSGYNAIPDYDDEDQYERRRWICREYLDRLRWACGDVYADVVLSCLMVDSTDDEVAKASERELCARLVADLEGCQA</sequence>
<evidence type="ECO:0000313" key="4">
    <source>
        <dbReference type="Proteomes" id="UP001321749"/>
    </source>
</evidence>
<keyword evidence="3" id="KW-0034">Amyloid</keyword>
<keyword evidence="3" id="KW-0640">Prion</keyword>
<dbReference type="Proteomes" id="UP001321749">
    <property type="component" value="Unassembled WGS sequence"/>
</dbReference>
<proteinExistence type="predicted"/>
<comment type="caution">
    <text evidence="3">The sequence shown here is derived from an EMBL/GenBank/DDBJ whole genome shotgun (WGS) entry which is preliminary data.</text>
</comment>
<gene>
    <name evidence="3" type="ORF">QBC42DRAFT_266853</name>
</gene>
<dbReference type="InterPro" id="IPR029498">
    <property type="entry name" value="HeLo_dom"/>
</dbReference>
<organism evidence="3 4">
    <name type="scientific">Cladorrhinum samala</name>
    <dbReference type="NCBI Taxonomy" id="585594"/>
    <lineage>
        <taxon>Eukaryota</taxon>
        <taxon>Fungi</taxon>
        <taxon>Dikarya</taxon>
        <taxon>Ascomycota</taxon>
        <taxon>Pezizomycotina</taxon>
        <taxon>Sordariomycetes</taxon>
        <taxon>Sordariomycetidae</taxon>
        <taxon>Sordariales</taxon>
        <taxon>Podosporaceae</taxon>
        <taxon>Cladorrhinum</taxon>
    </lineage>
</organism>
<feature type="compositionally biased region" description="Acidic residues" evidence="1">
    <location>
        <begin position="347"/>
        <end position="360"/>
    </location>
</feature>
<evidence type="ECO:0000256" key="1">
    <source>
        <dbReference type="SAM" id="MobiDB-lite"/>
    </source>
</evidence>
<keyword evidence="4" id="KW-1185">Reference proteome</keyword>
<dbReference type="Pfam" id="PF14479">
    <property type="entry name" value="HeLo"/>
    <property type="match status" value="1"/>
</dbReference>
<feature type="domain" description="Prion-inhibition and propagation HeLo" evidence="2">
    <location>
        <begin position="5"/>
        <end position="195"/>
    </location>
</feature>
<accession>A0AAV9HS01</accession>